<reference evidence="2 3" key="1">
    <citation type="submission" date="2016-10" db="EMBL/GenBank/DDBJ databases">
        <title>Genome sequence of the ascomycete fungus Penicillium subrubescens.</title>
        <authorList>
            <person name="De Vries R.P."/>
            <person name="Peng M."/>
            <person name="Dilokpimol A."/>
            <person name="Hilden K."/>
            <person name="Makela M.R."/>
            <person name="Grigoriev I."/>
            <person name="Riley R."/>
            <person name="Granchi Z."/>
        </authorList>
    </citation>
    <scope>NUCLEOTIDE SEQUENCE [LARGE SCALE GENOMIC DNA]</scope>
    <source>
        <strain evidence="2 3">CBS 132785</strain>
    </source>
</reference>
<dbReference type="Proteomes" id="UP000186955">
    <property type="component" value="Unassembled WGS sequence"/>
</dbReference>
<dbReference type="OrthoDB" id="2896006at2759"/>
<dbReference type="AlphaFoldDB" id="A0A1Q5U4R5"/>
<evidence type="ECO:0000313" key="2">
    <source>
        <dbReference type="EMBL" id="OKP07469.1"/>
    </source>
</evidence>
<accession>A0A1Q5U4R5</accession>
<feature type="transmembrane region" description="Helical" evidence="1">
    <location>
        <begin position="128"/>
        <end position="150"/>
    </location>
</feature>
<keyword evidence="1" id="KW-0812">Transmembrane</keyword>
<organism evidence="2 3">
    <name type="scientific">Penicillium subrubescens</name>
    <dbReference type="NCBI Taxonomy" id="1316194"/>
    <lineage>
        <taxon>Eukaryota</taxon>
        <taxon>Fungi</taxon>
        <taxon>Dikarya</taxon>
        <taxon>Ascomycota</taxon>
        <taxon>Pezizomycotina</taxon>
        <taxon>Eurotiomycetes</taxon>
        <taxon>Eurotiomycetidae</taxon>
        <taxon>Eurotiales</taxon>
        <taxon>Aspergillaceae</taxon>
        <taxon>Penicillium</taxon>
    </lineage>
</organism>
<keyword evidence="1" id="KW-0472">Membrane</keyword>
<dbReference type="EMBL" id="MNBE01000582">
    <property type="protein sequence ID" value="OKP07469.1"/>
    <property type="molecule type" value="Genomic_DNA"/>
</dbReference>
<feature type="transmembrane region" description="Helical" evidence="1">
    <location>
        <begin position="200"/>
        <end position="221"/>
    </location>
</feature>
<feature type="transmembrane region" description="Helical" evidence="1">
    <location>
        <begin position="156"/>
        <end position="179"/>
    </location>
</feature>
<proteinExistence type="predicted"/>
<keyword evidence="1" id="KW-1133">Transmembrane helix</keyword>
<feature type="transmembrane region" description="Helical" evidence="1">
    <location>
        <begin position="241"/>
        <end position="265"/>
    </location>
</feature>
<evidence type="ECO:0000313" key="3">
    <source>
        <dbReference type="Proteomes" id="UP000186955"/>
    </source>
</evidence>
<gene>
    <name evidence="2" type="ORF">PENSUB_6058</name>
</gene>
<feature type="transmembrane region" description="Helical" evidence="1">
    <location>
        <begin position="323"/>
        <end position="347"/>
    </location>
</feature>
<comment type="caution">
    <text evidence="2">The sequence shown here is derived from an EMBL/GenBank/DDBJ whole genome shotgun (WGS) entry which is preliminary data.</text>
</comment>
<protein>
    <submittedName>
        <fullName evidence="2">Uncharacterized protein</fullName>
    </submittedName>
</protein>
<feature type="transmembrane region" description="Helical" evidence="1">
    <location>
        <begin position="28"/>
        <end position="51"/>
    </location>
</feature>
<evidence type="ECO:0000256" key="1">
    <source>
        <dbReference type="SAM" id="Phobius"/>
    </source>
</evidence>
<name>A0A1Q5U4R5_9EURO</name>
<dbReference type="STRING" id="1316194.A0A1Q5U4R5"/>
<sequence>MASGSSLLIRRDTGTIDIRLEYRDQSQVIGLIGTLVIISTAVAFGFAIFWVDYTCNHVIGTLAAVEDSHPENYVRLEGENSNDSCDPTDLNFIPLVATKPITSGLRSGIKHLRARGGIWSCFRGFRMFLAFTSGGTVVGFLVPATIRIPIHFSIRLFLGQFVARMLFATWQMAWVHLVIADKSPRRSYRRMLGLRHWSRIAPAAALYNVLMCASFSIPLAARSFVGWTVTNVFAARGFKELLNALISILPGIFFLLVSIHARAIYTRVAASMLPEEDDPIVPFDRLFGGKTNLNMARGGDKLGLKDAWVTFERSARSRFFRTILKALAIEVALGVVGTILVMGEVFFMNSIR</sequence>
<keyword evidence="3" id="KW-1185">Reference proteome</keyword>